<name>A0AAD1XY31_EUPCR</name>
<proteinExistence type="predicted"/>
<evidence type="ECO:0000313" key="2">
    <source>
        <dbReference type="Proteomes" id="UP001295684"/>
    </source>
</evidence>
<dbReference type="EMBL" id="CAMPGE010022947">
    <property type="protein sequence ID" value="CAI2380934.1"/>
    <property type="molecule type" value="Genomic_DNA"/>
</dbReference>
<comment type="caution">
    <text evidence="1">The sequence shown here is derived from an EMBL/GenBank/DDBJ whole genome shotgun (WGS) entry which is preliminary data.</text>
</comment>
<evidence type="ECO:0000313" key="1">
    <source>
        <dbReference type="EMBL" id="CAI2380934.1"/>
    </source>
</evidence>
<accession>A0AAD1XY31</accession>
<sequence length="267" mass="30747">MKKARSVTIEPKKREKDRNLRSIRRMINKMDLVGKDVVKQFISMLEKKKAKGFVKKNPELELAISNLPPKLMKMAMGEEGFIGESPYKGCKYCKNKPKKESQYCVYCQHNKSLNFRTLDNARLLESPKEAYGKCSIPEIYRNRVDANFQMNLNTIRRHKRNKSTKIGLNDDLKADLDSTGAARRRLIKRISKEHKSSITNKLAKNPNNAQELKRMVANLEPLDYEASYNDSLLRSEALKMKQRSSLSVMTGGKRKEPVLVLPKITRS</sequence>
<keyword evidence="2" id="KW-1185">Reference proteome</keyword>
<organism evidence="1 2">
    <name type="scientific">Euplotes crassus</name>
    <dbReference type="NCBI Taxonomy" id="5936"/>
    <lineage>
        <taxon>Eukaryota</taxon>
        <taxon>Sar</taxon>
        <taxon>Alveolata</taxon>
        <taxon>Ciliophora</taxon>
        <taxon>Intramacronucleata</taxon>
        <taxon>Spirotrichea</taxon>
        <taxon>Hypotrichia</taxon>
        <taxon>Euplotida</taxon>
        <taxon>Euplotidae</taxon>
        <taxon>Moneuplotes</taxon>
    </lineage>
</organism>
<gene>
    <name evidence="1" type="ORF">ECRASSUSDP1_LOCUS22377</name>
</gene>
<dbReference type="AlphaFoldDB" id="A0AAD1XY31"/>
<reference evidence="1" key="1">
    <citation type="submission" date="2023-07" db="EMBL/GenBank/DDBJ databases">
        <authorList>
            <consortium name="AG Swart"/>
            <person name="Singh M."/>
            <person name="Singh A."/>
            <person name="Seah K."/>
            <person name="Emmerich C."/>
        </authorList>
    </citation>
    <scope>NUCLEOTIDE SEQUENCE</scope>
    <source>
        <strain evidence="1">DP1</strain>
    </source>
</reference>
<protein>
    <submittedName>
        <fullName evidence="1">Uncharacterized protein</fullName>
    </submittedName>
</protein>
<dbReference type="Proteomes" id="UP001295684">
    <property type="component" value="Unassembled WGS sequence"/>
</dbReference>